<dbReference type="AlphaFoldDB" id="A0A2J7Q269"/>
<protein>
    <submittedName>
        <fullName evidence="1">Uncharacterized protein</fullName>
    </submittedName>
</protein>
<sequence length="191" mass="21529">RLSGRKILLLEGSPQQSRDLKPQYSNRVSSLNSGTKDLLQLIGAWTHIANARYKTVKKLQVWEACSDAMITFSHDGMVEDIAYIVENDVLLAAVNRQIQELTGYLTVIHQAKIKGYELPQRCGTANDVRVHLENGSSYISSLLRPQVAEIMTTRASGKVNWKGILERLHGAAIHVIKWRFLSQMLQLNAYQ</sequence>
<dbReference type="InterPro" id="IPR051205">
    <property type="entry name" value="UbiH/COQ6_monooxygenase"/>
</dbReference>
<dbReference type="EMBL" id="NEVH01019373">
    <property type="protein sequence ID" value="PNF22683.1"/>
    <property type="molecule type" value="Genomic_DNA"/>
</dbReference>
<feature type="non-terminal residue" evidence="1">
    <location>
        <position position="1"/>
    </location>
</feature>
<dbReference type="GO" id="GO:0005739">
    <property type="term" value="C:mitochondrion"/>
    <property type="evidence" value="ECO:0007669"/>
    <property type="project" value="TreeGrafter"/>
</dbReference>
<dbReference type="InterPro" id="IPR036188">
    <property type="entry name" value="FAD/NAD-bd_sf"/>
</dbReference>
<dbReference type="PANTHER" id="PTHR43876:SF7">
    <property type="entry name" value="UBIQUINONE BIOSYNTHESIS MONOOXYGENASE COQ6, MITOCHONDRIAL"/>
    <property type="match status" value="1"/>
</dbReference>
<evidence type="ECO:0000313" key="2">
    <source>
        <dbReference type="Proteomes" id="UP000235965"/>
    </source>
</evidence>
<dbReference type="Proteomes" id="UP000235965">
    <property type="component" value="Unassembled WGS sequence"/>
</dbReference>
<dbReference type="PANTHER" id="PTHR43876">
    <property type="entry name" value="UBIQUINONE BIOSYNTHESIS MONOOXYGENASE COQ6, MITOCHONDRIAL"/>
    <property type="match status" value="1"/>
</dbReference>
<dbReference type="OrthoDB" id="683240at2759"/>
<dbReference type="STRING" id="105785.A0A2J7Q269"/>
<dbReference type="InParanoid" id="A0A2J7Q269"/>
<accession>A0A2J7Q269</accession>
<keyword evidence="2" id="KW-1185">Reference proteome</keyword>
<name>A0A2J7Q269_9NEOP</name>
<organism evidence="1 2">
    <name type="scientific">Cryptotermes secundus</name>
    <dbReference type="NCBI Taxonomy" id="105785"/>
    <lineage>
        <taxon>Eukaryota</taxon>
        <taxon>Metazoa</taxon>
        <taxon>Ecdysozoa</taxon>
        <taxon>Arthropoda</taxon>
        <taxon>Hexapoda</taxon>
        <taxon>Insecta</taxon>
        <taxon>Pterygota</taxon>
        <taxon>Neoptera</taxon>
        <taxon>Polyneoptera</taxon>
        <taxon>Dictyoptera</taxon>
        <taxon>Blattodea</taxon>
        <taxon>Blattoidea</taxon>
        <taxon>Termitoidae</taxon>
        <taxon>Kalotermitidae</taxon>
        <taxon>Cryptotermitinae</taxon>
        <taxon>Cryptotermes</taxon>
    </lineage>
</organism>
<evidence type="ECO:0000313" key="1">
    <source>
        <dbReference type="EMBL" id="PNF22683.1"/>
    </source>
</evidence>
<reference evidence="1 2" key="1">
    <citation type="submission" date="2017-12" db="EMBL/GenBank/DDBJ databases">
        <title>Hemimetabolous genomes reveal molecular basis of termite eusociality.</title>
        <authorList>
            <person name="Harrison M.C."/>
            <person name="Jongepier E."/>
            <person name="Robertson H.M."/>
            <person name="Arning N."/>
            <person name="Bitard-Feildel T."/>
            <person name="Chao H."/>
            <person name="Childers C.P."/>
            <person name="Dinh H."/>
            <person name="Doddapaneni H."/>
            <person name="Dugan S."/>
            <person name="Gowin J."/>
            <person name="Greiner C."/>
            <person name="Han Y."/>
            <person name="Hu H."/>
            <person name="Hughes D.S.T."/>
            <person name="Huylmans A.-K."/>
            <person name="Kemena C."/>
            <person name="Kremer L.P.M."/>
            <person name="Lee S.L."/>
            <person name="Lopez-Ezquerra A."/>
            <person name="Mallet L."/>
            <person name="Monroy-Kuhn J.M."/>
            <person name="Moser A."/>
            <person name="Murali S.C."/>
            <person name="Muzny D.M."/>
            <person name="Otani S."/>
            <person name="Piulachs M.-D."/>
            <person name="Poelchau M."/>
            <person name="Qu J."/>
            <person name="Schaub F."/>
            <person name="Wada-Katsumata A."/>
            <person name="Worley K.C."/>
            <person name="Xie Q."/>
            <person name="Ylla G."/>
            <person name="Poulsen M."/>
            <person name="Gibbs R.A."/>
            <person name="Schal C."/>
            <person name="Richards S."/>
            <person name="Belles X."/>
            <person name="Korb J."/>
            <person name="Bornberg-Bauer E."/>
        </authorList>
    </citation>
    <scope>NUCLEOTIDE SEQUENCE [LARGE SCALE GENOMIC DNA]</scope>
    <source>
        <tissue evidence="1">Whole body</tissue>
    </source>
</reference>
<proteinExistence type="predicted"/>
<comment type="caution">
    <text evidence="1">The sequence shown here is derived from an EMBL/GenBank/DDBJ whole genome shotgun (WGS) entry which is preliminary data.</text>
</comment>
<gene>
    <name evidence="1" type="ORF">B7P43_G07144</name>
</gene>
<dbReference type="Gene3D" id="3.50.50.60">
    <property type="entry name" value="FAD/NAD(P)-binding domain"/>
    <property type="match status" value="1"/>
</dbReference>